<feature type="domain" description="FAD/NAD(P)-binding" evidence="12">
    <location>
        <begin position="395"/>
        <end position="623"/>
    </location>
</feature>
<keyword evidence="4" id="KW-0285">Flavoprotein</keyword>
<proteinExistence type="evidence at transcript level"/>
<keyword evidence="8" id="KW-0408">Iron</keyword>
<feature type="signal peptide" evidence="10">
    <location>
        <begin position="1"/>
        <end position="16"/>
    </location>
</feature>
<protein>
    <submittedName>
        <fullName evidence="13">Enoate reductase</fullName>
    </submittedName>
</protein>
<name>A0A2S1TZ22_PIRSP</name>
<keyword evidence="9" id="KW-0411">Iron-sulfur</keyword>
<dbReference type="Pfam" id="PF07992">
    <property type="entry name" value="Pyr_redox_2"/>
    <property type="match status" value="1"/>
</dbReference>
<evidence type="ECO:0000256" key="1">
    <source>
        <dbReference type="ARBA" id="ARBA00001917"/>
    </source>
</evidence>
<comment type="cofactor">
    <cofactor evidence="1">
        <name>FMN</name>
        <dbReference type="ChEBI" id="CHEBI:58210"/>
    </cofactor>
</comment>
<dbReference type="AlphaFoldDB" id="A0A2S1TZ22"/>
<dbReference type="Gene3D" id="3.50.50.60">
    <property type="entry name" value="FAD/NAD(P)-binding domain"/>
    <property type="match status" value="1"/>
</dbReference>
<dbReference type="Gene3D" id="3.40.50.720">
    <property type="entry name" value="NAD(P)-binding Rossmann-like Domain"/>
    <property type="match status" value="1"/>
</dbReference>
<evidence type="ECO:0000259" key="11">
    <source>
        <dbReference type="Pfam" id="PF00724"/>
    </source>
</evidence>
<dbReference type="GO" id="GO:0016491">
    <property type="term" value="F:oxidoreductase activity"/>
    <property type="evidence" value="ECO:0007669"/>
    <property type="project" value="UniProtKB-KW"/>
</dbReference>
<dbReference type="Gene3D" id="3.20.20.70">
    <property type="entry name" value="Aldolase class I"/>
    <property type="match status" value="1"/>
</dbReference>
<feature type="chain" id="PRO_5015608297" evidence="10">
    <location>
        <begin position="17"/>
        <end position="656"/>
    </location>
</feature>
<dbReference type="EMBL" id="MH043724">
    <property type="protein sequence ID" value="AWI66878.1"/>
    <property type="molecule type" value="mRNA"/>
</dbReference>
<dbReference type="SUPFAM" id="SSF51395">
    <property type="entry name" value="FMN-linked oxidoreductases"/>
    <property type="match status" value="1"/>
</dbReference>
<evidence type="ECO:0000256" key="4">
    <source>
        <dbReference type="ARBA" id="ARBA00022630"/>
    </source>
</evidence>
<comment type="cofactor">
    <cofactor evidence="2">
        <name>[4Fe-4S] cluster</name>
        <dbReference type="ChEBI" id="CHEBI:49883"/>
    </cofactor>
</comment>
<dbReference type="InterPro" id="IPR036188">
    <property type="entry name" value="FAD/NAD-bd_sf"/>
</dbReference>
<dbReference type="InterPro" id="IPR001155">
    <property type="entry name" value="OxRdtase_FMN_N"/>
</dbReference>
<dbReference type="SUPFAM" id="SSF51905">
    <property type="entry name" value="FAD/NAD(P)-binding domain"/>
    <property type="match status" value="1"/>
</dbReference>
<evidence type="ECO:0000256" key="7">
    <source>
        <dbReference type="ARBA" id="ARBA00023002"/>
    </source>
</evidence>
<dbReference type="PANTHER" id="PTHR42917:SF2">
    <property type="entry name" value="2,4-DIENOYL-COA REDUCTASE [(2E)-ENOYL-COA-PRODUCING]"/>
    <property type="match status" value="1"/>
</dbReference>
<dbReference type="InterPro" id="IPR013785">
    <property type="entry name" value="Aldolase_TIM"/>
</dbReference>
<keyword evidence="6" id="KW-0479">Metal-binding</keyword>
<evidence type="ECO:0000256" key="5">
    <source>
        <dbReference type="ARBA" id="ARBA00022643"/>
    </source>
</evidence>
<sequence length="656" mass="72643">MVLVLLFLNIRELMKGMGLVPLVKCHYHPIVTLKVSKKLVKAVHDHGAKFFIQIQHPGRQSVPIFPTAWPLLEKMGKIPGFWKMYDKMVEKVAGDGLLEMDPQEMIKSQRFLKPNLAPSKMPQNDPDIALWYVKHRAMTIEEIHRTEQQFIQTAVRAQKAGADGIELHATHGYFLHQFLSPFTNRRTDEYGGSFENRCRIIRNIMEGIKKECGNDFPIIVRISADEFHDRVGHPERGYHLDEGIRIAKEMEKYGASAIDVSVGSTDALFLIVESMRHPIAWRQDLAKAIKDAVSIPVICAGVIRTPAQAEQLLQEGKQDFIGLARPLMADSQWVKKAQEGRENEISRCICCMRCMETCTSTLLTTKTLECSLNPRLLKEVDYPECPSKNGKGRPVVVVGAGPAGLMAARELAVRGFQVTLFEKEDKEGGQINLADKPPYKDRIIWTTQDLRAQAEVAGVTFRFGEEATVEKVKELSPKYVIIATGGHAIHPNIPGAQEDYVCTTTPVLKGEICPEGKNVVIIGSGLTGLDTAELLVHHKNKVTLVDMADTIAPGAVTMTLEEIVPALKKDGVTFLLGHKLDEIKDHTVVLSSKKAGNTTLPADVVVLAVGVKSDNALATELKKATSVPIYTIGDAEKPGRIVHAIHKAFHTVRKLK</sequence>
<organism evidence="13">
    <name type="scientific">Piromyces sp</name>
    <dbReference type="NCBI Taxonomy" id="45796"/>
    <lineage>
        <taxon>Eukaryota</taxon>
        <taxon>Fungi</taxon>
        <taxon>Fungi incertae sedis</taxon>
        <taxon>Chytridiomycota</taxon>
        <taxon>Chytridiomycota incertae sedis</taxon>
        <taxon>Neocallimastigomycetes</taxon>
        <taxon>Neocallimastigales</taxon>
        <taxon>Neocallimastigaceae</taxon>
        <taxon>Piromyces</taxon>
    </lineage>
</organism>
<dbReference type="PRINTS" id="PR00469">
    <property type="entry name" value="PNDRDTASEII"/>
</dbReference>
<comment type="similarity">
    <text evidence="3">In the N-terminal section; belongs to the NADH:flavin oxidoreductase/NADH oxidase family.</text>
</comment>
<dbReference type="PRINTS" id="PR00368">
    <property type="entry name" value="FADPNR"/>
</dbReference>
<keyword evidence="5" id="KW-0288">FMN</keyword>
<dbReference type="InterPro" id="IPR023753">
    <property type="entry name" value="FAD/NAD-binding_dom"/>
</dbReference>
<dbReference type="InterPro" id="IPR051793">
    <property type="entry name" value="NADH:flavin_oxidoreductase"/>
</dbReference>
<accession>A0A2S1TZ22</accession>
<evidence type="ECO:0000259" key="12">
    <source>
        <dbReference type="Pfam" id="PF07992"/>
    </source>
</evidence>
<dbReference type="GO" id="GO:0010181">
    <property type="term" value="F:FMN binding"/>
    <property type="evidence" value="ECO:0007669"/>
    <property type="project" value="InterPro"/>
</dbReference>
<dbReference type="CDD" id="cd02803">
    <property type="entry name" value="OYE_like_FMN_family"/>
    <property type="match status" value="1"/>
</dbReference>
<keyword evidence="10" id="KW-0732">Signal</keyword>
<evidence type="ECO:0000256" key="9">
    <source>
        <dbReference type="ARBA" id="ARBA00023014"/>
    </source>
</evidence>
<dbReference type="GO" id="GO:0051536">
    <property type="term" value="F:iron-sulfur cluster binding"/>
    <property type="evidence" value="ECO:0007669"/>
    <property type="project" value="UniProtKB-KW"/>
</dbReference>
<feature type="domain" description="NADH:flavin oxidoreductase/NADH oxidase N-terminal" evidence="11">
    <location>
        <begin position="128"/>
        <end position="343"/>
    </location>
</feature>
<keyword evidence="7" id="KW-0560">Oxidoreductase</keyword>
<dbReference type="GO" id="GO:0046872">
    <property type="term" value="F:metal ion binding"/>
    <property type="evidence" value="ECO:0007669"/>
    <property type="project" value="UniProtKB-KW"/>
</dbReference>
<dbReference type="Pfam" id="PF00724">
    <property type="entry name" value="Oxidored_FMN"/>
    <property type="match status" value="1"/>
</dbReference>
<evidence type="ECO:0000256" key="10">
    <source>
        <dbReference type="SAM" id="SignalP"/>
    </source>
</evidence>
<evidence type="ECO:0000256" key="6">
    <source>
        <dbReference type="ARBA" id="ARBA00022723"/>
    </source>
</evidence>
<evidence type="ECO:0000256" key="2">
    <source>
        <dbReference type="ARBA" id="ARBA00001966"/>
    </source>
</evidence>
<evidence type="ECO:0000256" key="8">
    <source>
        <dbReference type="ARBA" id="ARBA00023004"/>
    </source>
</evidence>
<dbReference type="PANTHER" id="PTHR42917">
    <property type="entry name" value="2,4-DIENOYL-COA REDUCTASE"/>
    <property type="match status" value="1"/>
</dbReference>
<evidence type="ECO:0000256" key="3">
    <source>
        <dbReference type="ARBA" id="ARBA00011048"/>
    </source>
</evidence>
<evidence type="ECO:0000313" key="13">
    <source>
        <dbReference type="EMBL" id="AWI66878.1"/>
    </source>
</evidence>
<reference evidence="13" key="1">
    <citation type="submission" date="2018-03" db="EMBL/GenBank/DDBJ databases">
        <title>Horizontal gene transfer is an indispensable driver in forging the evolution of the Neocallimastigomycota as a distinct gut-dwelling fungal lineage.</title>
        <authorList>
            <person name="Murphy C.L."/>
            <person name="Youssef N.H."/>
            <person name="Elshahed M.S."/>
        </authorList>
    </citation>
    <scope>NUCLEOTIDE SEQUENCE</scope>
    <source>
        <strain evidence="13">A1</strain>
    </source>
</reference>